<name>A0A6C0IE45_9ZZZZ</name>
<sequence>MDNNNNEDYVPYEKNQYKYVEDILEHDIDAFFSNKERKYEQINICAYEVNNYGKYPFLKFLLSRNIFIENFTFPFLPLYDNVSKEKLFNFIIIHLFSILLLENFQSFKESIKIKGLYDYKDEIYLFIDLTECKLNLNDIYYSSNVMFALVDEIMNHKSICNIEIDDEVVDFFIYNNNFCYLTSDKNIRYELPIVAYVWSEENMLNFTYMFGTSKKDKMVLLGPYFYFTDYKNASQGIYPNSTILDSTIKWNNLDYPVKNSNIKKKSGIVRFAIFTGTTKYIENHPNDLIDNSEIKKQRLNDNSLNQGFERLTMRISDYDGTWSDDYDSCYLGNIELDNGERIPYSPLFVLKNYNQQVPLSYHYINYSSNTKIGDYSIL</sequence>
<dbReference type="EMBL" id="MN740162">
    <property type="protein sequence ID" value="QHT91132.1"/>
    <property type="molecule type" value="Genomic_DNA"/>
</dbReference>
<accession>A0A6C0IE45</accession>
<protein>
    <submittedName>
        <fullName evidence="1">Uncharacterized protein</fullName>
    </submittedName>
</protein>
<reference evidence="1" key="1">
    <citation type="journal article" date="2020" name="Nature">
        <title>Giant virus diversity and host interactions through global metagenomics.</title>
        <authorList>
            <person name="Schulz F."/>
            <person name="Roux S."/>
            <person name="Paez-Espino D."/>
            <person name="Jungbluth S."/>
            <person name="Walsh D.A."/>
            <person name="Denef V.J."/>
            <person name="McMahon K.D."/>
            <person name="Konstantinidis K.T."/>
            <person name="Eloe-Fadrosh E.A."/>
            <person name="Kyrpides N.C."/>
            <person name="Woyke T."/>
        </authorList>
    </citation>
    <scope>NUCLEOTIDE SEQUENCE</scope>
    <source>
        <strain evidence="1">GVMAG-M-3300023184-72</strain>
    </source>
</reference>
<evidence type="ECO:0000313" key="1">
    <source>
        <dbReference type="EMBL" id="QHT91132.1"/>
    </source>
</evidence>
<proteinExistence type="predicted"/>
<dbReference type="AlphaFoldDB" id="A0A6C0IE45"/>
<organism evidence="1">
    <name type="scientific">viral metagenome</name>
    <dbReference type="NCBI Taxonomy" id="1070528"/>
    <lineage>
        <taxon>unclassified sequences</taxon>
        <taxon>metagenomes</taxon>
        <taxon>organismal metagenomes</taxon>
    </lineage>
</organism>